<dbReference type="RefSeq" id="WP_128197289.1">
    <property type="nucleotide sequence ID" value="NZ_SACJ01000013.1"/>
</dbReference>
<gene>
    <name evidence="2" type="ORF">EOD40_16140</name>
</gene>
<keyword evidence="3" id="KW-1185">Reference proteome</keyword>
<protein>
    <submittedName>
        <fullName evidence="2">Uncharacterized protein</fullName>
    </submittedName>
</protein>
<sequence length="182" mass="20548">MKSYYLNRICLALILMCSFSCTSDLDFNQANDLKLTPVIVGNFSHFDIPAPAFIAPDGSEYDLAFDDEEFDVFRDKYFKSYLQRADFYFEINNTINRAFKFTIVLSDSNNNPLTTIKFDIPAYSGSANTITRTEIFQNARLDLLKRATKMGFLIEKAPGPALNQNSPGSLVLRSSATVYLTI</sequence>
<keyword evidence="1" id="KW-0732">Signal</keyword>
<dbReference type="AlphaFoldDB" id="A0A3S2UFL3"/>
<evidence type="ECO:0000313" key="3">
    <source>
        <dbReference type="Proteomes" id="UP000285211"/>
    </source>
</evidence>
<organism evidence="2 3">
    <name type="scientific">Flavobacterium sufflavum</name>
    <dbReference type="NCBI Taxonomy" id="1921138"/>
    <lineage>
        <taxon>Bacteria</taxon>
        <taxon>Pseudomonadati</taxon>
        <taxon>Bacteroidota</taxon>
        <taxon>Flavobacteriia</taxon>
        <taxon>Flavobacteriales</taxon>
        <taxon>Flavobacteriaceae</taxon>
        <taxon>Flavobacterium</taxon>
    </lineage>
</organism>
<dbReference type="EMBL" id="SACJ01000013">
    <property type="protein sequence ID" value="RVT72326.1"/>
    <property type="molecule type" value="Genomic_DNA"/>
</dbReference>
<name>A0A3S2UFL3_9FLAO</name>
<evidence type="ECO:0000256" key="1">
    <source>
        <dbReference type="SAM" id="SignalP"/>
    </source>
</evidence>
<proteinExistence type="predicted"/>
<feature type="chain" id="PRO_5018610504" evidence="1">
    <location>
        <begin position="24"/>
        <end position="182"/>
    </location>
</feature>
<reference evidence="2 3" key="1">
    <citation type="submission" date="2019-01" db="EMBL/GenBank/DDBJ databases">
        <authorList>
            <person name="Chen W.-M."/>
        </authorList>
    </citation>
    <scope>NUCLEOTIDE SEQUENCE [LARGE SCALE GENOMIC DNA]</scope>
    <source>
        <strain evidence="2 3">BBQ-12</strain>
    </source>
</reference>
<dbReference type="Proteomes" id="UP000285211">
    <property type="component" value="Unassembled WGS sequence"/>
</dbReference>
<accession>A0A3S2UFL3</accession>
<feature type="signal peptide" evidence="1">
    <location>
        <begin position="1"/>
        <end position="23"/>
    </location>
</feature>
<dbReference type="OrthoDB" id="1448832at2"/>
<comment type="caution">
    <text evidence="2">The sequence shown here is derived from an EMBL/GenBank/DDBJ whole genome shotgun (WGS) entry which is preliminary data.</text>
</comment>
<evidence type="ECO:0000313" key="2">
    <source>
        <dbReference type="EMBL" id="RVT72326.1"/>
    </source>
</evidence>